<sequence>MGFISLDDARDLGQRALMKHKVSSENAAVTIDALLRAEMQGIPSHGFSRIPYYAAQAAAGKIDGLAKPQISRPRPGAVLTDAKCGFAFRAIADSLPVAAQAARENGVALLAIKNSHHAGVLGLPVADFAEQGLLAMAFANSPAALAPYGGSKAVFGTNPMAMGCPRKNAPPLVIDISMGVMARGKVLQAAEKGELLPEGVAVDAEGKPTRDAAKAFAGSLLPFGGPKGYALALMVEIMAAVLPGAALAVEASSLFAPEGPSPRIGQSFLVMDPVATAGDGFTDRIDALLRVITEQEGVRLPGDRRLSLEAVARAKETVALPDPLLEQLYGLCKE</sequence>
<dbReference type="GO" id="GO:0016491">
    <property type="term" value="F:oxidoreductase activity"/>
    <property type="evidence" value="ECO:0007669"/>
    <property type="project" value="UniProtKB-KW"/>
</dbReference>
<dbReference type="Gene3D" id="1.10.1530.10">
    <property type="match status" value="1"/>
</dbReference>
<dbReference type="PANTHER" id="PTHR11091:SF0">
    <property type="entry name" value="MALATE DEHYDROGENASE"/>
    <property type="match status" value="1"/>
</dbReference>
<dbReference type="Pfam" id="PF02615">
    <property type="entry name" value="Ldh_2"/>
    <property type="match status" value="1"/>
</dbReference>
<accession>A0A212KZE4</accession>
<evidence type="ECO:0000256" key="1">
    <source>
        <dbReference type="ARBA" id="ARBA00006056"/>
    </source>
</evidence>
<name>A0A212KZE4_9BACT</name>
<dbReference type="InterPro" id="IPR043144">
    <property type="entry name" value="Mal/L-sulf/L-lact_DH-like_ah"/>
</dbReference>
<gene>
    <name evidence="3" type="primary">comC</name>
    <name evidence="3" type="ORF">KL86DES1_10451</name>
</gene>
<proteinExistence type="inferred from homology"/>
<organism evidence="3">
    <name type="scientific">uncultured Desulfovibrio sp</name>
    <dbReference type="NCBI Taxonomy" id="167968"/>
    <lineage>
        <taxon>Bacteria</taxon>
        <taxon>Pseudomonadati</taxon>
        <taxon>Thermodesulfobacteriota</taxon>
        <taxon>Desulfovibrionia</taxon>
        <taxon>Desulfovibrionales</taxon>
        <taxon>Desulfovibrionaceae</taxon>
        <taxon>Desulfovibrio</taxon>
        <taxon>environmental samples</taxon>
    </lineage>
</organism>
<dbReference type="InterPro" id="IPR003767">
    <property type="entry name" value="Malate/L-lactate_DH-like"/>
</dbReference>
<evidence type="ECO:0000256" key="2">
    <source>
        <dbReference type="ARBA" id="ARBA00023002"/>
    </source>
</evidence>
<dbReference type="AlphaFoldDB" id="A0A212KZE4"/>
<dbReference type="SUPFAM" id="SSF89733">
    <property type="entry name" value="L-sulfolactate dehydrogenase-like"/>
    <property type="match status" value="1"/>
</dbReference>
<dbReference type="InterPro" id="IPR036111">
    <property type="entry name" value="Mal/L-sulfo/L-lacto_DH-like_sf"/>
</dbReference>
<dbReference type="InterPro" id="IPR043143">
    <property type="entry name" value="Mal/L-sulf/L-lact_DH-like_NADP"/>
</dbReference>
<protein>
    <submittedName>
        <fullName evidence="3">(2R)-3-sulfolactate dehydrogenase (NADP(+))</fullName>
        <ecNumber evidence="3">1.1.1.338</ecNumber>
    </submittedName>
</protein>
<dbReference type="EC" id="1.1.1.338" evidence="3"/>
<dbReference type="PANTHER" id="PTHR11091">
    <property type="entry name" value="OXIDOREDUCTASE-RELATED"/>
    <property type="match status" value="1"/>
</dbReference>
<dbReference type="Gene3D" id="3.30.1370.60">
    <property type="entry name" value="Hypothetical oxidoreductase yiak, domain 2"/>
    <property type="match status" value="1"/>
</dbReference>
<dbReference type="EMBL" id="FMJC01000001">
    <property type="protein sequence ID" value="SCM70509.1"/>
    <property type="molecule type" value="Genomic_DNA"/>
</dbReference>
<keyword evidence="2 3" id="KW-0560">Oxidoreductase</keyword>
<comment type="similarity">
    <text evidence="1">Belongs to the LDH2/MDH2 oxidoreductase family.</text>
</comment>
<reference evidence="3" key="1">
    <citation type="submission" date="2016-08" db="EMBL/GenBank/DDBJ databases">
        <authorList>
            <person name="Seilhamer J.J."/>
        </authorList>
    </citation>
    <scope>NUCLEOTIDE SEQUENCE</scope>
    <source>
        <strain evidence="3">86-1</strain>
    </source>
</reference>
<dbReference type="RefSeq" id="WP_179979330.1">
    <property type="nucleotide sequence ID" value="NZ_LT608333.1"/>
</dbReference>
<evidence type="ECO:0000313" key="3">
    <source>
        <dbReference type="EMBL" id="SCM70509.1"/>
    </source>
</evidence>